<organism evidence="3 4">
    <name type="scientific">Apiospora phragmitis</name>
    <dbReference type="NCBI Taxonomy" id="2905665"/>
    <lineage>
        <taxon>Eukaryota</taxon>
        <taxon>Fungi</taxon>
        <taxon>Dikarya</taxon>
        <taxon>Ascomycota</taxon>
        <taxon>Pezizomycotina</taxon>
        <taxon>Sordariomycetes</taxon>
        <taxon>Xylariomycetidae</taxon>
        <taxon>Amphisphaeriales</taxon>
        <taxon>Apiosporaceae</taxon>
        <taxon>Apiospora</taxon>
    </lineage>
</organism>
<sequence>MGTKTTGFWTFSKSTIQLLQDNLLHPQTPFQIIGRSVWQRTQQVFQAAVPVVQPLVNRALTALNDSPDIVIVGAVLVFIVAALQFLFWVQRVVLFWTRMTMRLIFYAVLAGALAVVWQRGPEAAIRDIVIFVSKIAGYATLLKNFWLSEYERYDAQTKNGRGMGGPGMSRRGADKSSQDDSS</sequence>
<dbReference type="Pfam" id="PF12716">
    <property type="entry name" value="Apq12"/>
    <property type="match status" value="1"/>
</dbReference>
<feature type="compositionally biased region" description="Basic and acidic residues" evidence="1">
    <location>
        <begin position="171"/>
        <end position="182"/>
    </location>
</feature>
<feature type="transmembrane region" description="Helical" evidence="2">
    <location>
        <begin position="69"/>
        <end position="89"/>
    </location>
</feature>
<evidence type="ECO:0000256" key="2">
    <source>
        <dbReference type="SAM" id="Phobius"/>
    </source>
</evidence>
<reference evidence="3 4" key="1">
    <citation type="submission" date="2023-01" db="EMBL/GenBank/DDBJ databases">
        <title>Analysis of 21 Apiospora genomes using comparative genomics revels a genus with tremendous synthesis potential of carbohydrate active enzymes and secondary metabolites.</title>
        <authorList>
            <person name="Sorensen T."/>
        </authorList>
    </citation>
    <scope>NUCLEOTIDE SEQUENCE [LARGE SCALE GENOMIC DNA]</scope>
    <source>
        <strain evidence="3 4">CBS 135458</strain>
    </source>
</reference>
<accession>A0ABR1TSS3</accession>
<proteinExistence type="predicted"/>
<keyword evidence="2" id="KW-1133">Transmembrane helix</keyword>
<feature type="transmembrane region" description="Helical" evidence="2">
    <location>
        <begin position="101"/>
        <end position="117"/>
    </location>
</feature>
<evidence type="ECO:0000313" key="3">
    <source>
        <dbReference type="EMBL" id="KAK8049694.1"/>
    </source>
</evidence>
<dbReference type="Proteomes" id="UP001480595">
    <property type="component" value="Unassembled WGS sequence"/>
</dbReference>
<protein>
    <submittedName>
        <fullName evidence="3">Uncharacterized protein</fullName>
    </submittedName>
</protein>
<dbReference type="GeneID" id="92095896"/>
<feature type="region of interest" description="Disordered" evidence="1">
    <location>
        <begin position="158"/>
        <end position="182"/>
    </location>
</feature>
<keyword evidence="2" id="KW-0472">Membrane</keyword>
<name>A0ABR1TSS3_9PEZI</name>
<dbReference type="InterPro" id="IPR024316">
    <property type="entry name" value="APQ12"/>
</dbReference>
<comment type="caution">
    <text evidence="3">The sequence shown here is derived from an EMBL/GenBank/DDBJ whole genome shotgun (WGS) entry which is preliminary data.</text>
</comment>
<dbReference type="EMBL" id="JAQQWL010000011">
    <property type="protein sequence ID" value="KAK8049694.1"/>
    <property type="molecule type" value="Genomic_DNA"/>
</dbReference>
<dbReference type="RefSeq" id="XP_066711943.1">
    <property type="nucleotide sequence ID" value="XM_066862833.1"/>
</dbReference>
<gene>
    <name evidence="3" type="ORF">PG994_011424</name>
</gene>
<keyword evidence="4" id="KW-1185">Reference proteome</keyword>
<keyword evidence="2" id="KW-0812">Transmembrane</keyword>
<evidence type="ECO:0000256" key="1">
    <source>
        <dbReference type="SAM" id="MobiDB-lite"/>
    </source>
</evidence>
<feature type="transmembrane region" description="Helical" evidence="2">
    <location>
        <begin position="123"/>
        <end position="142"/>
    </location>
</feature>
<evidence type="ECO:0000313" key="4">
    <source>
        <dbReference type="Proteomes" id="UP001480595"/>
    </source>
</evidence>